<dbReference type="InterPro" id="IPR021308">
    <property type="entry name" value="GfcB"/>
</dbReference>
<name>I1E2Z7_9GAMM</name>
<dbReference type="PROSITE" id="PS51257">
    <property type="entry name" value="PROKAR_LIPOPROTEIN"/>
    <property type="match status" value="1"/>
</dbReference>
<evidence type="ECO:0000313" key="3">
    <source>
        <dbReference type="Proteomes" id="UP000004374"/>
    </source>
</evidence>
<organism evidence="2 3">
    <name type="scientific">Rheinheimera nanhaiensis E407-8</name>
    <dbReference type="NCBI Taxonomy" id="562729"/>
    <lineage>
        <taxon>Bacteria</taxon>
        <taxon>Pseudomonadati</taxon>
        <taxon>Pseudomonadota</taxon>
        <taxon>Gammaproteobacteria</taxon>
        <taxon>Chromatiales</taxon>
        <taxon>Chromatiaceae</taxon>
        <taxon>Rheinheimera</taxon>
    </lineage>
</organism>
<keyword evidence="3" id="KW-1185">Reference proteome</keyword>
<dbReference type="AlphaFoldDB" id="I1E2Z7"/>
<feature type="signal peptide" evidence="1">
    <location>
        <begin position="1"/>
        <end position="24"/>
    </location>
</feature>
<dbReference type="STRING" id="562729.RNAN_3701"/>
<keyword evidence="1" id="KW-0732">Signal</keyword>
<sequence length="235" mass="26638">MFLRLGFGALCLWWLSSCSGTYHAYASMFKVALSADKDVVLPYDFFAQAKYDYLYVKHGDEPQVALALAYIEQDQLKWVSADNNMLVTRYGRIVRTLGLENDLLHLTNKASDPLHLPLSISTQSSYLRLADWQQGEYGYQVRSTFSVQQGESLQLFGQTLPVVKVIEQMQYENTSNFVRFDNSWQNVFWLEAKSGRVVKASQQLQPGAKPFELVFVSEVVRQFKAAGIAVPAEAL</sequence>
<feature type="chain" id="PRO_5003639718" description="YjbF family lipoprotein" evidence="1">
    <location>
        <begin position="25"/>
        <end position="235"/>
    </location>
</feature>
<dbReference type="InterPro" id="IPR023373">
    <property type="entry name" value="YmcC_sf"/>
</dbReference>
<evidence type="ECO:0000256" key="1">
    <source>
        <dbReference type="SAM" id="SignalP"/>
    </source>
</evidence>
<dbReference type="EMBL" id="BAFK01000037">
    <property type="protein sequence ID" value="GAB60675.1"/>
    <property type="molecule type" value="Genomic_DNA"/>
</dbReference>
<accession>I1E2Z7</accession>
<dbReference type="Gene3D" id="2.40.360.10">
    <property type="entry name" value="YmcC-like"/>
    <property type="match status" value="1"/>
</dbReference>
<dbReference type="SUPFAM" id="SSF159270">
    <property type="entry name" value="YmcC-like"/>
    <property type="match status" value="1"/>
</dbReference>
<evidence type="ECO:0000313" key="2">
    <source>
        <dbReference type="EMBL" id="GAB60675.1"/>
    </source>
</evidence>
<protein>
    <recommendedName>
        <fullName evidence="4">YjbF family lipoprotein</fullName>
    </recommendedName>
</protein>
<dbReference type="Pfam" id="PF11102">
    <property type="entry name" value="YjbF"/>
    <property type="match status" value="1"/>
</dbReference>
<proteinExistence type="predicted"/>
<gene>
    <name evidence="2" type="ORF">RNAN_3701</name>
</gene>
<comment type="caution">
    <text evidence="2">The sequence shown here is derived from an EMBL/GenBank/DDBJ whole genome shotgun (WGS) entry which is preliminary data.</text>
</comment>
<reference evidence="2 3" key="1">
    <citation type="journal article" date="2012" name="J. Bacteriol.">
        <title>Genome Sequence of the Protease-Producing Bacterium Rheinheimera nanhaiensis E407-8T, Isolated from Deep-Sea Sediment of the South China Sea.</title>
        <authorList>
            <person name="Zhang X.-Y."/>
            <person name="Zhang Y.-J."/>
            <person name="Qin Q.-L."/>
            <person name="Xie B.-B."/>
            <person name="Chen X.-L."/>
            <person name="Zhou B.-C."/>
            <person name="Zhang Y.-Z."/>
        </authorList>
    </citation>
    <scope>NUCLEOTIDE SEQUENCE [LARGE SCALE GENOMIC DNA]</scope>
    <source>
        <strain evidence="2 3">E407-8</strain>
    </source>
</reference>
<evidence type="ECO:0008006" key="4">
    <source>
        <dbReference type="Google" id="ProtNLM"/>
    </source>
</evidence>
<dbReference type="Proteomes" id="UP000004374">
    <property type="component" value="Unassembled WGS sequence"/>
</dbReference>